<feature type="region of interest" description="Disordered" evidence="1">
    <location>
        <begin position="224"/>
        <end position="258"/>
    </location>
</feature>
<keyword evidence="4" id="KW-1185">Reference proteome</keyword>
<dbReference type="HOGENOM" id="CLU_058592_1_1_11"/>
<name>M1NIJ7_9CORY</name>
<evidence type="ECO:0000256" key="2">
    <source>
        <dbReference type="SAM" id="SignalP"/>
    </source>
</evidence>
<dbReference type="RefSeq" id="WP_015399672.1">
    <property type="nucleotide sequence ID" value="NC_020302.1"/>
</dbReference>
<dbReference type="InterPro" id="IPR012338">
    <property type="entry name" value="Beta-lactam/transpept-like"/>
</dbReference>
<dbReference type="AlphaFoldDB" id="M1NIJ7"/>
<dbReference type="STRING" id="1121362.A605_01170"/>
<dbReference type="PATRIC" id="fig|1121362.3.peg.226"/>
<evidence type="ECO:0000313" key="3">
    <source>
        <dbReference type="EMBL" id="AGF71248.1"/>
    </source>
</evidence>
<dbReference type="KEGG" id="chn:A605_01170"/>
<feature type="chain" id="PRO_5038981054" description="Lipoprotein" evidence="2">
    <location>
        <begin position="22"/>
        <end position="292"/>
    </location>
</feature>
<evidence type="ECO:0000256" key="1">
    <source>
        <dbReference type="SAM" id="MobiDB-lite"/>
    </source>
</evidence>
<dbReference type="Gene3D" id="3.40.710.10">
    <property type="entry name" value="DD-peptidase/beta-lactamase superfamily"/>
    <property type="match status" value="1"/>
</dbReference>
<dbReference type="Proteomes" id="UP000011723">
    <property type="component" value="Chromosome"/>
</dbReference>
<dbReference type="OrthoDB" id="4535618at2"/>
<dbReference type="eggNOG" id="COG1686">
    <property type="taxonomic scope" value="Bacteria"/>
</dbReference>
<accession>M1NIJ7</accession>
<evidence type="ECO:0000313" key="4">
    <source>
        <dbReference type="Proteomes" id="UP000011723"/>
    </source>
</evidence>
<reference evidence="3 4" key="1">
    <citation type="journal article" date="2012" name="Stand. Genomic Sci.">
        <title>Genome sequence of the halotolerant bacterium Corynebacterium halotolerans type strain YIM 70093(T) (= DSM 44683(T)).</title>
        <authorList>
            <person name="Ruckert C."/>
            <person name="Albersmeier A."/>
            <person name="Al-Dilaimi A."/>
            <person name="Niehaus K."/>
            <person name="Szczepanowski R."/>
            <person name="Kalinowski J."/>
        </authorList>
    </citation>
    <scope>NUCLEOTIDE SEQUENCE [LARGE SCALE GENOMIC DNA]</scope>
    <source>
        <strain evidence="3">YIM 70093</strain>
    </source>
</reference>
<sequence>MKRVSTATVLAALLSALTLLAAPAAGAAHLDPNAVPPRTQITLQFDDGTRIATANSGESRPVLSLSKLYLAHWVLHHGAPADKARVEHMIRVSDDAVASDLDATYPQAIPETISAFGLTQTSYNGYWGAGTTSSDDVARFLSEIRHDPVAAPIFTGMATAAPTAADGYAQNFGTAVVPGTFGTKFGWSNNRDVHATASLGPGWVLVANTYGGSAAHTADVRAAVTGDPAPGVPAPSPGGNGSAVEPGSSGTPTASGAQLKDRLACHDPHNLRQAIPDGALLPVDAVNAVPGC</sequence>
<proteinExistence type="predicted"/>
<organism evidence="3 4">
    <name type="scientific">Corynebacterium halotolerans YIM 70093 = DSM 44683</name>
    <dbReference type="NCBI Taxonomy" id="1121362"/>
    <lineage>
        <taxon>Bacteria</taxon>
        <taxon>Bacillati</taxon>
        <taxon>Actinomycetota</taxon>
        <taxon>Actinomycetes</taxon>
        <taxon>Mycobacteriales</taxon>
        <taxon>Corynebacteriaceae</taxon>
        <taxon>Corynebacterium</taxon>
    </lineage>
</organism>
<dbReference type="EMBL" id="CP003697">
    <property type="protein sequence ID" value="AGF71248.1"/>
    <property type="molecule type" value="Genomic_DNA"/>
</dbReference>
<dbReference type="SUPFAM" id="SSF56601">
    <property type="entry name" value="beta-lactamase/transpeptidase-like"/>
    <property type="match status" value="1"/>
</dbReference>
<gene>
    <name evidence="3" type="ORF">A605_01170</name>
</gene>
<evidence type="ECO:0008006" key="5">
    <source>
        <dbReference type="Google" id="ProtNLM"/>
    </source>
</evidence>
<keyword evidence="2" id="KW-0732">Signal</keyword>
<feature type="signal peptide" evidence="2">
    <location>
        <begin position="1"/>
        <end position="21"/>
    </location>
</feature>
<protein>
    <recommendedName>
        <fullName evidence="5">Lipoprotein</fullName>
    </recommendedName>
</protein>